<dbReference type="Proteomes" id="UP001408789">
    <property type="component" value="Unassembled WGS sequence"/>
</dbReference>
<dbReference type="EMBL" id="JBCNJP010000023">
    <property type="protein sequence ID" value="KAK9058657.1"/>
    <property type="molecule type" value="Genomic_DNA"/>
</dbReference>
<evidence type="ECO:0000313" key="2">
    <source>
        <dbReference type="EMBL" id="KAK9058657.1"/>
    </source>
</evidence>
<evidence type="ECO:0000313" key="3">
    <source>
        <dbReference type="Proteomes" id="UP001408789"/>
    </source>
</evidence>
<gene>
    <name evidence="2" type="ORF">SSX86_023499</name>
</gene>
<protein>
    <submittedName>
        <fullName evidence="2">Uncharacterized protein</fullName>
    </submittedName>
</protein>
<name>A0AAP0CR59_9ASTR</name>
<evidence type="ECO:0000256" key="1">
    <source>
        <dbReference type="SAM" id="MobiDB-lite"/>
    </source>
</evidence>
<comment type="caution">
    <text evidence="2">The sequence shown here is derived from an EMBL/GenBank/DDBJ whole genome shotgun (WGS) entry which is preliminary data.</text>
</comment>
<reference evidence="2 3" key="1">
    <citation type="submission" date="2024-04" db="EMBL/GenBank/DDBJ databases">
        <title>The reference genome of an endangered Asteraceae, Deinandra increscens subsp. villosa, native to the Central Coast of California.</title>
        <authorList>
            <person name="Guilliams M."/>
            <person name="Hasenstab-Lehman K."/>
            <person name="Meyer R."/>
            <person name="Mcevoy S."/>
        </authorList>
    </citation>
    <scope>NUCLEOTIDE SEQUENCE [LARGE SCALE GENOMIC DNA]</scope>
    <source>
        <tissue evidence="2">Leaf</tissue>
    </source>
</reference>
<organism evidence="2 3">
    <name type="scientific">Deinandra increscens subsp. villosa</name>
    <dbReference type="NCBI Taxonomy" id="3103831"/>
    <lineage>
        <taxon>Eukaryota</taxon>
        <taxon>Viridiplantae</taxon>
        <taxon>Streptophyta</taxon>
        <taxon>Embryophyta</taxon>
        <taxon>Tracheophyta</taxon>
        <taxon>Spermatophyta</taxon>
        <taxon>Magnoliopsida</taxon>
        <taxon>eudicotyledons</taxon>
        <taxon>Gunneridae</taxon>
        <taxon>Pentapetalae</taxon>
        <taxon>asterids</taxon>
        <taxon>campanulids</taxon>
        <taxon>Asterales</taxon>
        <taxon>Asteraceae</taxon>
        <taxon>Asteroideae</taxon>
        <taxon>Heliantheae alliance</taxon>
        <taxon>Madieae</taxon>
        <taxon>Madiinae</taxon>
        <taxon>Deinandra</taxon>
    </lineage>
</organism>
<dbReference type="AlphaFoldDB" id="A0AAP0CR59"/>
<proteinExistence type="predicted"/>
<feature type="region of interest" description="Disordered" evidence="1">
    <location>
        <begin position="1"/>
        <end position="22"/>
    </location>
</feature>
<keyword evidence="3" id="KW-1185">Reference proteome</keyword>
<sequence>MSKRHLSDHSHPPHPAKKHSRILPRSLHKLLRSIFRPKHDNNSVSMERAFYVYDTSTALFTIPEVPETLPEMKSLITRTDLLCEKGARARVAALSESTQPEVKSFTGSSDSTSKQTLDGSAAITEDLIFHVLCYVFFNGDFPPGVAGAAAATNCNAECDHCLELMTPSSMLSGRISNVC</sequence>
<accession>A0AAP0CR59</accession>
<feature type="compositionally biased region" description="Basic and acidic residues" evidence="1">
    <location>
        <begin position="1"/>
        <end position="11"/>
    </location>
</feature>
<feature type="compositionally biased region" description="Basic residues" evidence="1">
    <location>
        <begin position="12"/>
        <end position="22"/>
    </location>
</feature>